<dbReference type="SUPFAM" id="SSF56059">
    <property type="entry name" value="Glutathione synthetase ATP-binding domain-like"/>
    <property type="match status" value="1"/>
</dbReference>
<evidence type="ECO:0000313" key="1">
    <source>
        <dbReference type="EMBL" id="RFU60466.1"/>
    </source>
</evidence>
<dbReference type="AlphaFoldDB" id="A0A372L680"/>
<sequence length="441" mass="50146">MIYHGTLAIQPLDGIWSLHLPREGAWKNEIDRKELTIKIGKWKKTVVVTDKEPSETAFRTQIQIRKLSGSYEIGPFIGILTVAGEDSFLGNRTNFTDILETGRKQGALAYVITVEDINWELETAVGSIFDHGRKIWVKESLPIPHIIYNRIPNRAAENRPHVISALEKLSASETTTLYNPRFFEKSHMYHILQKERKVSAFLPETVPFSRENLVNMAGKHPILYMKPTNGKAGRGIYQLQRKDDRYVLQYQLKKKNIKKFFQTLYGLYYVLVRMVKEPYVIQQGISLATYQDRIFDIRALAQKDGHGEWGITGMGIRIAGAGGITTHVPRGGSIGEPKNVLSAVFPDSDSDRMIASVHNTVLMIAGVLENEWPALAECSMDIGIDKQGKMWFIEANSKPEKFDEPHIRKLSLKRIIEYAQHKSGFKKIHAQTNKNDNVEET</sequence>
<dbReference type="OrthoDB" id="7869153at2"/>
<dbReference type="RefSeq" id="WP_117324586.1">
    <property type="nucleotide sequence ID" value="NZ_QVTD01000026.1"/>
</dbReference>
<reference evidence="1 2" key="1">
    <citation type="submission" date="2018-08" db="EMBL/GenBank/DDBJ databases">
        <title>Bacillus chawlae sp. nov., Bacillus glennii sp. nov., and Bacillus saganii sp. nov. Isolated from the Vehicle Assembly Building at Kennedy Space Center where the Viking Spacecraft were Assembled.</title>
        <authorList>
            <person name="Seuylemezian A."/>
            <person name="Vaishampayan P."/>
        </authorList>
    </citation>
    <scope>NUCLEOTIDE SEQUENCE [LARGE SCALE GENOMIC DNA]</scope>
    <source>
        <strain evidence="1 2">V44-8</strain>
    </source>
</reference>
<proteinExistence type="predicted"/>
<dbReference type="Pfam" id="PF14398">
    <property type="entry name" value="ATPgrasp_YheCD"/>
    <property type="match status" value="1"/>
</dbReference>
<accession>A0A372L680</accession>
<dbReference type="Proteomes" id="UP000262939">
    <property type="component" value="Unassembled WGS sequence"/>
</dbReference>
<protein>
    <submittedName>
        <fullName evidence="1">YheC/YheD family protein</fullName>
    </submittedName>
</protein>
<organism evidence="1 2">
    <name type="scientific">Peribacillus glennii</name>
    <dbReference type="NCBI Taxonomy" id="2303991"/>
    <lineage>
        <taxon>Bacteria</taxon>
        <taxon>Bacillati</taxon>
        <taxon>Bacillota</taxon>
        <taxon>Bacilli</taxon>
        <taxon>Bacillales</taxon>
        <taxon>Bacillaceae</taxon>
        <taxon>Peribacillus</taxon>
    </lineage>
</organism>
<comment type="caution">
    <text evidence="1">The sequence shown here is derived from an EMBL/GenBank/DDBJ whole genome shotgun (WGS) entry which is preliminary data.</text>
</comment>
<dbReference type="EMBL" id="QVTD01000026">
    <property type="protein sequence ID" value="RFU60466.1"/>
    <property type="molecule type" value="Genomic_DNA"/>
</dbReference>
<keyword evidence="2" id="KW-1185">Reference proteome</keyword>
<dbReference type="InterPro" id="IPR026838">
    <property type="entry name" value="YheC/D"/>
</dbReference>
<evidence type="ECO:0000313" key="2">
    <source>
        <dbReference type="Proteomes" id="UP000262939"/>
    </source>
</evidence>
<name>A0A372L680_9BACI</name>
<gene>
    <name evidence="1" type="ORF">D0466_21730</name>
</gene>